<dbReference type="EMBL" id="BMLX01000005">
    <property type="protein sequence ID" value="GGP23348.1"/>
    <property type="molecule type" value="Genomic_DNA"/>
</dbReference>
<comment type="caution">
    <text evidence="2">The sequence shown here is derived from an EMBL/GenBank/DDBJ whole genome shotgun (WGS) entry which is preliminary data.</text>
</comment>
<gene>
    <name evidence="2" type="ORF">GCM10010970_33480</name>
</gene>
<keyword evidence="1" id="KW-1133">Transmembrane helix</keyword>
<proteinExistence type="predicted"/>
<dbReference type="RefSeq" id="WP_188705676.1">
    <property type="nucleotide sequence ID" value="NZ_BMLX01000005.1"/>
</dbReference>
<dbReference type="PANTHER" id="PTHR31876">
    <property type="entry name" value="COV-LIKE PROTEIN 1"/>
    <property type="match status" value="1"/>
</dbReference>
<dbReference type="InterPro" id="IPR007462">
    <property type="entry name" value="COV1-like"/>
</dbReference>
<organism evidence="2 3">
    <name type="scientific">Silvimonas iriomotensis</name>
    <dbReference type="NCBI Taxonomy" id="449662"/>
    <lineage>
        <taxon>Bacteria</taxon>
        <taxon>Pseudomonadati</taxon>
        <taxon>Pseudomonadota</taxon>
        <taxon>Betaproteobacteria</taxon>
        <taxon>Neisseriales</taxon>
        <taxon>Chitinibacteraceae</taxon>
        <taxon>Silvimonas</taxon>
    </lineage>
</organism>
<keyword evidence="1" id="KW-0812">Transmembrane</keyword>
<feature type="transmembrane region" description="Helical" evidence="1">
    <location>
        <begin position="66"/>
        <end position="89"/>
    </location>
</feature>
<keyword evidence="1" id="KW-0472">Membrane</keyword>
<dbReference type="PANTHER" id="PTHR31876:SF26">
    <property type="entry name" value="PROTEIN LIKE COV 2"/>
    <property type="match status" value="1"/>
</dbReference>
<feature type="transmembrane region" description="Helical" evidence="1">
    <location>
        <begin position="7"/>
        <end position="29"/>
    </location>
</feature>
<dbReference type="Pfam" id="PF04367">
    <property type="entry name" value="DUF502"/>
    <property type="match status" value="1"/>
</dbReference>
<name>A0ABQ2PDF3_9NEIS</name>
<accession>A0ABQ2PDF3</accession>
<dbReference type="Proteomes" id="UP000637267">
    <property type="component" value="Unassembled WGS sequence"/>
</dbReference>
<sequence length="227" mass="24418">MAHFKKYLLTGLLVWVPLGITLWVLNLIIGTLDQLGTLLPQVVRPDFWLLKLIAPYAPFLGGAHHIPGFGVVLTVLVVLVTGIIATNVLGRRLLQIGELLLNRIPIVRSIYSSVKQVSDTVFSDSGQAFRKALLVQFPHQGTWTVGFMTGAPGGEIADHLGDDLVSVFVPTTPNPTSGFLFMARRADVRELSMSVDEALKYVISMGVVQPSGRTVAAPPSATVAAPV</sequence>
<evidence type="ECO:0000313" key="3">
    <source>
        <dbReference type="Proteomes" id="UP000637267"/>
    </source>
</evidence>
<reference evidence="3" key="1">
    <citation type="journal article" date="2019" name="Int. J. Syst. Evol. Microbiol.">
        <title>The Global Catalogue of Microorganisms (GCM) 10K type strain sequencing project: providing services to taxonomists for standard genome sequencing and annotation.</title>
        <authorList>
            <consortium name="The Broad Institute Genomics Platform"/>
            <consortium name="The Broad Institute Genome Sequencing Center for Infectious Disease"/>
            <person name="Wu L."/>
            <person name="Ma J."/>
        </authorList>
    </citation>
    <scope>NUCLEOTIDE SEQUENCE [LARGE SCALE GENOMIC DNA]</scope>
    <source>
        <strain evidence="3">CGMCC 1.8859</strain>
    </source>
</reference>
<evidence type="ECO:0000313" key="2">
    <source>
        <dbReference type="EMBL" id="GGP23348.1"/>
    </source>
</evidence>
<keyword evidence="3" id="KW-1185">Reference proteome</keyword>
<protein>
    <recommendedName>
        <fullName evidence="4">DUF502 domain-containing protein</fullName>
    </recommendedName>
</protein>
<evidence type="ECO:0008006" key="4">
    <source>
        <dbReference type="Google" id="ProtNLM"/>
    </source>
</evidence>
<evidence type="ECO:0000256" key="1">
    <source>
        <dbReference type="SAM" id="Phobius"/>
    </source>
</evidence>